<dbReference type="HOGENOM" id="CLU_040681_12_0_11"/>
<dbReference type="STRING" id="471852.Tcur_3788"/>
<dbReference type="PANTHER" id="PTHR48108">
    <property type="entry name" value="CBS DOMAIN-CONTAINING PROTEIN CBSX2, CHLOROPLASTIC"/>
    <property type="match status" value="1"/>
</dbReference>
<dbReference type="CDD" id="cd04622">
    <property type="entry name" value="CBS_pair_HRP1_like"/>
    <property type="match status" value="1"/>
</dbReference>
<feature type="domain" description="CBS" evidence="3">
    <location>
        <begin position="9"/>
        <end position="65"/>
    </location>
</feature>
<dbReference type="PANTHER" id="PTHR48108:SF34">
    <property type="entry name" value="CBS DOMAIN-CONTAINING PROTEIN YHCV"/>
    <property type="match status" value="1"/>
</dbReference>
<dbReference type="OrthoDB" id="9789996at2"/>
<dbReference type="SMART" id="SM00116">
    <property type="entry name" value="CBS"/>
    <property type="match status" value="2"/>
</dbReference>
<dbReference type="Proteomes" id="UP000001918">
    <property type="component" value="Chromosome"/>
</dbReference>
<gene>
    <name evidence="4" type="ordered locus">Tcur_3788</name>
</gene>
<dbReference type="Pfam" id="PF00571">
    <property type="entry name" value="CBS"/>
    <property type="match status" value="2"/>
</dbReference>
<keyword evidence="2" id="KW-0129">CBS domain</keyword>
<evidence type="ECO:0000256" key="2">
    <source>
        <dbReference type="PROSITE-ProRule" id="PRU00703"/>
    </source>
</evidence>
<evidence type="ECO:0000259" key="3">
    <source>
        <dbReference type="PROSITE" id="PS51371"/>
    </source>
</evidence>
<keyword evidence="5" id="KW-1185">Reference proteome</keyword>
<evidence type="ECO:0000313" key="4">
    <source>
        <dbReference type="EMBL" id="ACY99320.1"/>
    </source>
</evidence>
<dbReference type="EMBL" id="CP001738">
    <property type="protein sequence ID" value="ACY99320.1"/>
    <property type="molecule type" value="Genomic_DNA"/>
</dbReference>
<dbReference type="InterPro" id="IPR000644">
    <property type="entry name" value="CBS_dom"/>
</dbReference>
<dbReference type="Gene3D" id="3.10.580.10">
    <property type="entry name" value="CBS-domain"/>
    <property type="match status" value="1"/>
</dbReference>
<dbReference type="AlphaFoldDB" id="D1AD11"/>
<dbReference type="InterPro" id="IPR046342">
    <property type="entry name" value="CBS_dom_sf"/>
</dbReference>
<name>D1AD11_THECD</name>
<reference evidence="4 5" key="1">
    <citation type="journal article" date="2011" name="Stand. Genomic Sci.">
        <title>Complete genome sequence of Thermomonospora curvata type strain (B9).</title>
        <authorList>
            <person name="Chertkov O."/>
            <person name="Sikorski J."/>
            <person name="Nolan M."/>
            <person name="Lapidus A."/>
            <person name="Lucas S."/>
            <person name="Del Rio T.G."/>
            <person name="Tice H."/>
            <person name="Cheng J.F."/>
            <person name="Goodwin L."/>
            <person name="Pitluck S."/>
            <person name="Liolios K."/>
            <person name="Ivanova N."/>
            <person name="Mavromatis K."/>
            <person name="Mikhailova N."/>
            <person name="Ovchinnikova G."/>
            <person name="Pati A."/>
            <person name="Chen A."/>
            <person name="Palaniappan K."/>
            <person name="Djao O.D."/>
            <person name="Land M."/>
            <person name="Hauser L."/>
            <person name="Chang Y.J."/>
            <person name="Jeffries C.D."/>
            <person name="Brettin T."/>
            <person name="Han C."/>
            <person name="Detter J.C."/>
            <person name="Rohde M."/>
            <person name="Goker M."/>
            <person name="Woyke T."/>
            <person name="Bristow J."/>
            <person name="Eisen J.A."/>
            <person name="Markowitz V."/>
            <person name="Hugenholtz P."/>
            <person name="Klenk H.P."/>
            <person name="Kyrpides N.C."/>
        </authorList>
    </citation>
    <scope>NUCLEOTIDE SEQUENCE [LARGE SCALE GENOMIC DNA]</scope>
    <source>
        <strain evidence="5">ATCC 19995 / DSM 43183 / JCM 3096 / KCTC 9072 / NBRC 15933 / NCIMB 10081 / Henssen B9</strain>
    </source>
</reference>
<evidence type="ECO:0000313" key="5">
    <source>
        <dbReference type="Proteomes" id="UP000001918"/>
    </source>
</evidence>
<proteinExistence type="predicted"/>
<dbReference type="eggNOG" id="COG2905">
    <property type="taxonomic scope" value="Bacteria"/>
</dbReference>
<dbReference type="InterPro" id="IPR051462">
    <property type="entry name" value="CBS_domain-containing"/>
</dbReference>
<evidence type="ECO:0000256" key="1">
    <source>
        <dbReference type="ARBA" id="ARBA00022737"/>
    </source>
</evidence>
<dbReference type="KEGG" id="tcu:Tcur_3788"/>
<dbReference type="SUPFAM" id="SSF54631">
    <property type="entry name" value="CBS-domain pair"/>
    <property type="match status" value="1"/>
</dbReference>
<feature type="domain" description="CBS" evidence="3">
    <location>
        <begin position="74"/>
        <end position="132"/>
    </location>
</feature>
<keyword evidence="1" id="KW-0677">Repeat</keyword>
<protein>
    <submittedName>
        <fullName evidence="4">Putative signal transduction protein with CBS domains</fullName>
    </submittedName>
</protein>
<dbReference type="RefSeq" id="WP_012854104.1">
    <property type="nucleotide sequence ID" value="NC_013510.1"/>
</dbReference>
<dbReference type="PROSITE" id="PS51371">
    <property type="entry name" value="CBS"/>
    <property type="match status" value="2"/>
</dbReference>
<accession>D1AD11</accession>
<organism evidence="4 5">
    <name type="scientific">Thermomonospora curvata (strain ATCC 19995 / DSM 43183 / JCM 3096 / KCTC 9072 / NBRC 15933 / NCIMB 10081 / Henssen B9)</name>
    <dbReference type="NCBI Taxonomy" id="471852"/>
    <lineage>
        <taxon>Bacteria</taxon>
        <taxon>Bacillati</taxon>
        <taxon>Actinomycetota</taxon>
        <taxon>Actinomycetes</taxon>
        <taxon>Streptosporangiales</taxon>
        <taxon>Thermomonosporaceae</taxon>
        <taxon>Thermomonospora</taxon>
    </lineage>
</organism>
<sequence>MARRASEVMTPAPVTVPPHCSLMEAAAQMRRHGIGDVLVTEDDQLRGLLTDRDIVVRAVAAGRDMATTTVGEVCSRRVFTVSAADDADAAVRIMREHAVRRVPVIDHGRPVGVISLGDMAIERDAHSVLSDISAQPPTV</sequence>